<name>A0A1R3VHB9_9HYPH</name>
<reference evidence="3" key="1">
    <citation type="submission" date="2017-01" db="EMBL/GenBank/DDBJ databases">
        <authorList>
            <person name="Brunel B."/>
        </authorList>
    </citation>
    <scope>NUCLEOTIDE SEQUENCE [LARGE SCALE GENOMIC DNA]</scope>
</reference>
<accession>A0A1R3VHB9</accession>
<evidence type="ECO:0000313" key="2">
    <source>
        <dbReference type="EMBL" id="SIT59318.1"/>
    </source>
</evidence>
<evidence type="ECO:0000313" key="3">
    <source>
        <dbReference type="Proteomes" id="UP000188388"/>
    </source>
</evidence>
<feature type="transmembrane region" description="Helical" evidence="1">
    <location>
        <begin position="47"/>
        <end position="64"/>
    </location>
</feature>
<keyword evidence="1" id="KW-0812">Transmembrane</keyword>
<dbReference type="AlphaFoldDB" id="A0A1R3VHB9"/>
<keyword evidence="1" id="KW-1133">Transmembrane helix</keyword>
<keyword evidence="1" id="KW-0472">Membrane</keyword>
<dbReference type="EMBL" id="FTPD01000067">
    <property type="protein sequence ID" value="SIT59318.1"/>
    <property type="molecule type" value="Genomic_DNA"/>
</dbReference>
<proteinExistence type="predicted"/>
<sequence length="129" mass="13767">MLRLESYPMLARIVFPVTLAGVLLLTLLPARFLPDFGTAVTLYDDKLHHAIAFAVLAALGSLGWPGHRAKLIFVLAFTGAAIEVLQGSQLIGRDLDGLDWVADCVGMACGLTIAGWTKRRVGGRVVGLP</sequence>
<feature type="transmembrane region" description="Helical" evidence="1">
    <location>
        <begin position="9"/>
        <end position="27"/>
    </location>
</feature>
<organism evidence="2 3">
    <name type="scientific">Mesorhizobium prunaredense</name>
    <dbReference type="NCBI Taxonomy" id="1631249"/>
    <lineage>
        <taxon>Bacteria</taxon>
        <taxon>Pseudomonadati</taxon>
        <taxon>Pseudomonadota</taxon>
        <taxon>Alphaproteobacteria</taxon>
        <taxon>Hyphomicrobiales</taxon>
        <taxon>Phyllobacteriaceae</taxon>
        <taxon>Mesorhizobium</taxon>
    </lineage>
</organism>
<gene>
    <name evidence="2" type="ORF">BQ8794_70248</name>
</gene>
<protein>
    <submittedName>
        <fullName evidence="2">VanZ family protein</fullName>
    </submittedName>
</protein>
<dbReference type="STRING" id="1631249.BQ8794_70248"/>
<feature type="transmembrane region" description="Helical" evidence="1">
    <location>
        <begin position="71"/>
        <end position="91"/>
    </location>
</feature>
<keyword evidence="3" id="KW-1185">Reference proteome</keyword>
<dbReference type="Proteomes" id="UP000188388">
    <property type="component" value="Unassembled WGS sequence"/>
</dbReference>
<evidence type="ECO:0000256" key="1">
    <source>
        <dbReference type="SAM" id="Phobius"/>
    </source>
</evidence>